<dbReference type="PRINTS" id="PR00926">
    <property type="entry name" value="MITOCARRIER"/>
</dbReference>
<evidence type="ECO:0000256" key="5">
    <source>
        <dbReference type="ARBA" id="ARBA00022737"/>
    </source>
</evidence>
<dbReference type="InterPro" id="IPR049563">
    <property type="entry name" value="TXTP-like"/>
</dbReference>
<reference evidence="12 13" key="1">
    <citation type="submission" date="2016-05" db="EMBL/GenBank/DDBJ databases">
        <title>A degradative enzymes factory behind the ericoid mycorrhizal symbiosis.</title>
        <authorList>
            <consortium name="DOE Joint Genome Institute"/>
            <person name="Martino E."/>
            <person name="Morin E."/>
            <person name="Grelet G."/>
            <person name="Kuo A."/>
            <person name="Kohler A."/>
            <person name="Daghino S."/>
            <person name="Barry K."/>
            <person name="Choi C."/>
            <person name="Cichocki N."/>
            <person name="Clum A."/>
            <person name="Copeland A."/>
            <person name="Hainaut M."/>
            <person name="Haridas S."/>
            <person name="Labutti K."/>
            <person name="Lindquist E."/>
            <person name="Lipzen A."/>
            <person name="Khouja H.-R."/>
            <person name="Murat C."/>
            <person name="Ohm R."/>
            <person name="Olson A."/>
            <person name="Spatafora J."/>
            <person name="Veneault-Fourrey C."/>
            <person name="Henrissat B."/>
            <person name="Grigoriev I."/>
            <person name="Martin F."/>
            <person name="Perotto S."/>
        </authorList>
    </citation>
    <scope>NUCLEOTIDE SEQUENCE [LARGE SCALE GENOMIC DNA]</scope>
    <source>
        <strain evidence="12 13">UAMH 7357</strain>
    </source>
</reference>
<comment type="subcellular location">
    <subcellularLocation>
        <location evidence="1">Mitochondrion inner membrane</location>
        <topology evidence="1">Multi-pass membrane protein</topology>
    </subcellularLocation>
</comment>
<evidence type="ECO:0000256" key="2">
    <source>
        <dbReference type="ARBA" id="ARBA00006375"/>
    </source>
</evidence>
<evidence type="ECO:0000256" key="10">
    <source>
        <dbReference type="PROSITE-ProRule" id="PRU00282"/>
    </source>
</evidence>
<evidence type="ECO:0000256" key="7">
    <source>
        <dbReference type="ARBA" id="ARBA00022989"/>
    </source>
</evidence>
<feature type="repeat" description="Solcar" evidence="10">
    <location>
        <begin position="222"/>
        <end position="304"/>
    </location>
</feature>
<evidence type="ECO:0000256" key="9">
    <source>
        <dbReference type="ARBA" id="ARBA00023136"/>
    </source>
</evidence>
<dbReference type="EMBL" id="KZ613495">
    <property type="protein sequence ID" value="PMD18231.1"/>
    <property type="molecule type" value="Genomic_DNA"/>
</dbReference>
<dbReference type="Pfam" id="PF00153">
    <property type="entry name" value="Mito_carr"/>
    <property type="match status" value="3"/>
</dbReference>
<dbReference type="AlphaFoldDB" id="A0A2J6PW23"/>
<feature type="repeat" description="Solcar" evidence="10">
    <location>
        <begin position="130"/>
        <end position="214"/>
    </location>
</feature>
<dbReference type="OrthoDB" id="44467at2759"/>
<gene>
    <name evidence="12" type="ORF">NA56DRAFT_630535</name>
</gene>
<keyword evidence="9 10" id="KW-0472">Membrane</keyword>
<dbReference type="PANTHER" id="PTHR45788:SF3">
    <property type="entry name" value="TRICARBOXYLATE TRANSPORT PROTEIN"/>
    <property type="match status" value="1"/>
</dbReference>
<keyword evidence="4 10" id="KW-0812">Transmembrane</keyword>
<evidence type="ECO:0000256" key="6">
    <source>
        <dbReference type="ARBA" id="ARBA00022792"/>
    </source>
</evidence>
<evidence type="ECO:0000256" key="11">
    <source>
        <dbReference type="RuleBase" id="RU000488"/>
    </source>
</evidence>
<keyword evidence="7" id="KW-1133">Transmembrane helix</keyword>
<dbReference type="PANTHER" id="PTHR45788">
    <property type="entry name" value="SUCCINATE/FUMARATE MITOCHONDRIAL TRANSPORTER-RELATED"/>
    <property type="match status" value="1"/>
</dbReference>
<keyword evidence="13" id="KW-1185">Reference proteome</keyword>
<dbReference type="PROSITE" id="PS50920">
    <property type="entry name" value="SOLCAR"/>
    <property type="match status" value="3"/>
</dbReference>
<feature type="repeat" description="Solcar" evidence="10">
    <location>
        <begin position="17"/>
        <end position="117"/>
    </location>
</feature>
<dbReference type="InterPro" id="IPR018108">
    <property type="entry name" value="MCP_transmembrane"/>
</dbReference>
<name>A0A2J6PW23_9HELO</name>
<dbReference type="Gene3D" id="1.50.40.10">
    <property type="entry name" value="Mitochondrial carrier domain"/>
    <property type="match status" value="1"/>
</dbReference>
<proteinExistence type="inferred from homology"/>
<keyword evidence="6" id="KW-0999">Mitochondrion inner membrane</keyword>
<dbReference type="GO" id="GO:0071913">
    <property type="term" value="F:citrate secondary active transmembrane transporter activity"/>
    <property type="evidence" value="ECO:0007669"/>
    <property type="project" value="TreeGrafter"/>
</dbReference>
<keyword evidence="5" id="KW-0677">Repeat</keyword>
<evidence type="ECO:0000313" key="12">
    <source>
        <dbReference type="EMBL" id="PMD18231.1"/>
    </source>
</evidence>
<dbReference type="InterPro" id="IPR023395">
    <property type="entry name" value="MCP_dom_sf"/>
</dbReference>
<sequence>MSLKEKQKNHKDTPPLVSLISGGVAGGVEGFLTRNRWEPTLTYPFEFAKTRVQLGRLPGSLSSAPSSPIPKNPFLIVPHIYRSEGLRALYKGCSALVIGSVGKDAVRFLSFDTVKNAFKDPETGALTPARNMLAGMTAGVVASVCAVTPTERIKTALIDDARHAKRYKSNIHCIRTIVAEDGLKGLYRGLVGTTLKQASATSFRMGSYNIIKDAEERRGVEQNTVVNFANGAVAGVVTTLLSQPFDTVKTRSQSAKATTTMQAIRSVLVEDGVRGFWKGTVMRLSRTVFSGGILFTTAEAVAKIVGPILAR</sequence>
<keyword evidence="8" id="KW-0496">Mitochondrion</keyword>
<keyword evidence="3 11" id="KW-0813">Transport</keyword>
<dbReference type="GO" id="GO:0006843">
    <property type="term" value="P:mitochondrial citrate transmembrane transport"/>
    <property type="evidence" value="ECO:0007669"/>
    <property type="project" value="TreeGrafter"/>
</dbReference>
<dbReference type="STRING" id="1745343.A0A2J6PW23"/>
<accession>A0A2J6PW23</accession>
<evidence type="ECO:0000256" key="3">
    <source>
        <dbReference type="ARBA" id="ARBA00022448"/>
    </source>
</evidence>
<evidence type="ECO:0000256" key="1">
    <source>
        <dbReference type="ARBA" id="ARBA00004448"/>
    </source>
</evidence>
<evidence type="ECO:0000256" key="4">
    <source>
        <dbReference type="ARBA" id="ARBA00022692"/>
    </source>
</evidence>
<organism evidence="12 13">
    <name type="scientific">Hyaloscypha hepaticicola</name>
    <dbReference type="NCBI Taxonomy" id="2082293"/>
    <lineage>
        <taxon>Eukaryota</taxon>
        <taxon>Fungi</taxon>
        <taxon>Dikarya</taxon>
        <taxon>Ascomycota</taxon>
        <taxon>Pezizomycotina</taxon>
        <taxon>Leotiomycetes</taxon>
        <taxon>Helotiales</taxon>
        <taxon>Hyaloscyphaceae</taxon>
        <taxon>Hyaloscypha</taxon>
    </lineage>
</organism>
<evidence type="ECO:0000313" key="13">
    <source>
        <dbReference type="Proteomes" id="UP000235672"/>
    </source>
</evidence>
<protein>
    <submittedName>
        <fullName evidence="12">Mitochondrial carrier</fullName>
    </submittedName>
</protein>
<evidence type="ECO:0000256" key="8">
    <source>
        <dbReference type="ARBA" id="ARBA00023128"/>
    </source>
</evidence>
<comment type="similarity">
    <text evidence="2 11">Belongs to the mitochondrial carrier (TC 2.A.29) family.</text>
</comment>
<dbReference type="InterPro" id="IPR002067">
    <property type="entry name" value="MCP"/>
</dbReference>
<dbReference type="SUPFAM" id="SSF103506">
    <property type="entry name" value="Mitochondrial carrier"/>
    <property type="match status" value="1"/>
</dbReference>
<dbReference type="GO" id="GO:0005743">
    <property type="term" value="C:mitochondrial inner membrane"/>
    <property type="evidence" value="ECO:0007669"/>
    <property type="project" value="UniProtKB-SubCell"/>
</dbReference>
<dbReference type="Proteomes" id="UP000235672">
    <property type="component" value="Unassembled WGS sequence"/>
</dbReference>